<keyword evidence="2" id="KW-0812">Transmembrane</keyword>
<keyword evidence="2" id="KW-1133">Transmembrane helix</keyword>
<proteinExistence type="predicted"/>
<organism evidence="3 4">
    <name type="scientific">Stephania yunnanensis</name>
    <dbReference type="NCBI Taxonomy" id="152371"/>
    <lineage>
        <taxon>Eukaryota</taxon>
        <taxon>Viridiplantae</taxon>
        <taxon>Streptophyta</taxon>
        <taxon>Embryophyta</taxon>
        <taxon>Tracheophyta</taxon>
        <taxon>Spermatophyta</taxon>
        <taxon>Magnoliopsida</taxon>
        <taxon>Ranunculales</taxon>
        <taxon>Menispermaceae</taxon>
        <taxon>Menispermoideae</taxon>
        <taxon>Cissampelideae</taxon>
        <taxon>Stephania</taxon>
    </lineage>
</organism>
<evidence type="ECO:0000313" key="3">
    <source>
        <dbReference type="EMBL" id="KAK9150018.1"/>
    </source>
</evidence>
<protein>
    <submittedName>
        <fullName evidence="3">Uncharacterized protein</fullName>
    </submittedName>
</protein>
<evidence type="ECO:0000256" key="2">
    <source>
        <dbReference type="SAM" id="Phobius"/>
    </source>
</evidence>
<reference evidence="3 4" key="1">
    <citation type="submission" date="2024-01" db="EMBL/GenBank/DDBJ databases">
        <title>Genome assemblies of Stephania.</title>
        <authorList>
            <person name="Yang L."/>
        </authorList>
    </citation>
    <scope>NUCLEOTIDE SEQUENCE [LARGE SCALE GENOMIC DNA]</scope>
    <source>
        <strain evidence="3">YNDBR</strain>
        <tissue evidence="3">Leaf</tissue>
    </source>
</reference>
<accession>A0AAP0KE39</accession>
<keyword evidence="2" id="KW-0472">Membrane</keyword>
<feature type="transmembrane region" description="Helical" evidence="2">
    <location>
        <begin position="33"/>
        <end position="51"/>
    </location>
</feature>
<dbReference type="EMBL" id="JBBNAF010000004">
    <property type="protein sequence ID" value="KAK9150018.1"/>
    <property type="molecule type" value="Genomic_DNA"/>
</dbReference>
<evidence type="ECO:0000256" key="1">
    <source>
        <dbReference type="SAM" id="MobiDB-lite"/>
    </source>
</evidence>
<gene>
    <name evidence="3" type="ORF">Syun_008327</name>
</gene>
<evidence type="ECO:0000313" key="4">
    <source>
        <dbReference type="Proteomes" id="UP001420932"/>
    </source>
</evidence>
<feature type="region of interest" description="Disordered" evidence="1">
    <location>
        <begin position="1"/>
        <end position="23"/>
    </location>
</feature>
<dbReference type="AlphaFoldDB" id="A0AAP0KE39"/>
<sequence length="63" mass="6710">MHSNGSMAAAMKPSNEVSKAPDAPPITGLPGELSWALVAPCLISAFVLQLVHNYKLMTCWITV</sequence>
<keyword evidence="4" id="KW-1185">Reference proteome</keyword>
<name>A0AAP0KE39_9MAGN</name>
<comment type="caution">
    <text evidence="3">The sequence shown here is derived from an EMBL/GenBank/DDBJ whole genome shotgun (WGS) entry which is preliminary data.</text>
</comment>
<dbReference type="Proteomes" id="UP001420932">
    <property type="component" value="Unassembled WGS sequence"/>
</dbReference>